<feature type="non-terminal residue" evidence="1">
    <location>
        <position position="1"/>
    </location>
</feature>
<name>A0A382YR24_9ZZZZ</name>
<gene>
    <name evidence="1" type="ORF">METZ01_LOCUS438273</name>
</gene>
<reference evidence="1" key="1">
    <citation type="submission" date="2018-05" db="EMBL/GenBank/DDBJ databases">
        <authorList>
            <person name="Lanie J.A."/>
            <person name="Ng W.-L."/>
            <person name="Kazmierczak K.M."/>
            <person name="Andrzejewski T.M."/>
            <person name="Davidsen T.M."/>
            <person name="Wayne K.J."/>
            <person name="Tettelin H."/>
            <person name="Glass J.I."/>
            <person name="Rusch D."/>
            <person name="Podicherti R."/>
            <person name="Tsui H.-C.T."/>
            <person name="Winkler M.E."/>
        </authorList>
    </citation>
    <scope>NUCLEOTIDE SEQUENCE</scope>
</reference>
<dbReference type="EMBL" id="UINC01177659">
    <property type="protein sequence ID" value="SVD85419.1"/>
    <property type="molecule type" value="Genomic_DNA"/>
</dbReference>
<dbReference type="InterPro" id="IPR027413">
    <property type="entry name" value="GROEL-like_equatorial_sf"/>
</dbReference>
<protein>
    <recommendedName>
        <fullName evidence="2">Chaperonin GroEL</fullName>
    </recommendedName>
</protein>
<evidence type="ECO:0008006" key="2">
    <source>
        <dbReference type="Google" id="ProtNLM"/>
    </source>
</evidence>
<evidence type="ECO:0000313" key="1">
    <source>
        <dbReference type="EMBL" id="SVD85419.1"/>
    </source>
</evidence>
<proteinExistence type="predicted"/>
<accession>A0A382YR24</accession>
<sequence length="40" mass="4313">TRSALQNASSIAALLLTTECLITDVPEEEKPAPDHGHDHM</sequence>
<dbReference type="AlphaFoldDB" id="A0A382YR24"/>
<dbReference type="Gene3D" id="1.10.560.10">
    <property type="entry name" value="GroEL-like equatorial domain"/>
    <property type="match status" value="1"/>
</dbReference>
<organism evidence="1">
    <name type="scientific">marine metagenome</name>
    <dbReference type="NCBI Taxonomy" id="408172"/>
    <lineage>
        <taxon>unclassified sequences</taxon>
        <taxon>metagenomes</taxon>
        <taxon>ecological metagenomes</taxon>
    </lineage>
</organism>